<keyword evidence="2" id="KW-1003">Cell membrane</keyword>
<feature type="transmembrane region" description="Helical" evidence="6">
    <location>
        <begin position="185"/>
        <end position="203"/>
    </location>
</feature>
<keyword evidence="3 6" id="KW-0812">Transmembrane</keyword>
<keyword evidence="4 6" id="KW-1133">Transmembrane helix</keyword>
<protein>
    <submittedName>
        <fullName evidence="8">Uncharacterized BCR, YitT family COG1284</fullName>
    </submittedName>
</protein>
<dbReference type="Gene3D" id="3.30.70.120">
    <property type="match status" value="1"/>
</dbReference>
<evidence type="ECO:0000313" key="8">
    <source>
        <dbReference type="EMBL" id="VEU80515.1"/>
    </source>
</evidence>
<sequence length="289" mass="31523">MIHEKIRKNELLNITLGVISVVIGYYFFYAPSNLITGGVTGVSIVFREVFDASPTAVSIFIFIANAILLVVGGLVLGKKFFFKTLYGTLFLPLLIFVLTVAKIPQDFILREIASNKLLISAIGGSVLTGLGLGLVFKSNATTGGMDVIQKILNHKLKVSYSVALYMTDGIMVAIGLLIFGIESTFYAIFSIIIAGIVIDKLMLTGKAGYTVFIVTNEYHDIKDAIYKKIKRGVTKISVVGGYSEQDKDMIICTITKNQLYNLKLIIAEIDPAAFTFITKTTESVGQGFN</sequence>
<evidence type="ECO:0000313" key="9">
    <source>
        <dbReference type="Proteomes" id="UP000289841"/>
    </source>
</evidence>
<evidence type="ECO:0000256" key="4">
    <source>
        <dbReference type="ARBA" id="ARBA00022989"/>
    </source>
</evidence>
<gene>
    <name evidence="8" type="ORF">NCTC10138_00888</name>
</gene>
<dbReference type="KEGG" id="aaxa:NCTC10138_00888"/>
<dbReference type="AlphaFoldDB" id="A0A449BDK5"/>
<evidence type="ECO:0000256" key="5">
    <source>
        <dbReference type="ARBA" id="ARBA00023136"/>
    </source>
</evidence>
<evidence type="ECO:0000256" key="6">
    <source>
        <dbReference type="SAM" id="Phobius"/>
    </source>
</evidence>
<dbReference type="InterPro" id="IPR019264">
    <property type="entry name" value="DUF2179"/>
</dbReference>
<dbReference type="OrthoDB" id="386142at2"/>
<feature type="transmembrane region" description="Helical" evidence="6">
    <location>
        <begin position="12"/>
        <end position="29"/>
    </location>
</feature>
<evidence type="ECO:0000256" key="2">
    <source>
        <dbReference type="ARBA" id="ARBA00022475"/>
    </source>
</evidence>
<organism evidence="8 9">
    <name type="scientific">Haploplasma axanthum</name>
    <name type="common">Acholeplasma axanthum</name>
    <dbReference type="NCBI Taxonomy" id="29552"/>
    <lineage>
        <taxon>Bacteria</taxon>
        <taxon>Bacillati</taxon>
        <taxon>Mycoplasmatota</taxon>
        <taxon>Mollicutes</taxon>
        <taxon>Acholeplasmatales</taxon>
        <taxon>Acholeplasmataceae</taxon>
        <taxon>Haploplasma</taxon>
    </lineage>
</organism>
<dbReference type="Pfam" id="PF02588">
    <property type="entry name" value="YitT_membrane"/>
    <property type="match status" value="1"/>
</dbReference>
<feature type="transmembrane region" description="Helical" evidence="6">
    <location>
        <begin position="158"/>
        <end position="179"/>
    </location>
</feature>
<dbReference type="InterPro" id="IPR051461">
    <property type="entry name" value="UPF0750_membrane"/>
</dbReference>
<evidence type="ECO:0000256" key="1">
    <source>
        <dbReference type="ARBA" id="ARBA00004651"/>
    </source>
</evidence>
<dbReference type="STRING" id="1278311.GCA_000428705_00504"/>
<feature type="transmembrane region" description="Helical" evidence="6">
    <location>
        <begin position="84"/>
        <end position="105"/>
    </location>
</feature>
<proteinExistence type="predicted"/>
<dbReference type="Proteomes" id="UP000289841">
    <property type="component" value="Chromosome"/>
</dbReference>
<dbReference type="GO" id="GO:0005886">
    <property type="term" value="C:plasma membrane"/>
    <property type="evidence" value="ECO:0007669"/>
    <property type="project" value="UniProtKB-SubCell"/>
</dbReference>
<feature type="domain" description="DUF2179" evidence="7">
    <location>
        <begin position="231"/>
        <end position="285"/>
    </location>
</feature>
<comment type="subcellular location">
    <subcellularLocation>
        <location evidence="1">Cell membrane</location>
        <topology evidence="1">Multi-pass membrane protein</topology>
    </subcellularLocation>
</comment>
<keyword evidence="5 6" id="KW-0472">Membrane</keyword>
<accession>A0A449BDK5</accession>
<dbReference type="EMBL" id="LR215048">
    <property type="protein sequence ID" value="VEU80515.1"/>
    <property type="molecule type" value="Genomic_DNA"/>
</dbReference>
<feature type="transmembrane region" description="Helical" evidence="6">
    <location>
        <begin position="56"/>
        <end position="77"/>
    </location>
</feature>
<dbReference type="PANTHER" id="PTHR33545:SF5">
    <property type="entry name" value="UPF0750 MEMBRANE PROTEIN YITT"/>
    <property type="match status" value="1"/>
</dbReference>
<name>A0A449BDK5_HAPAX</name>
<dbReference type="PIRSF" id="PIRSF006483">
    <property type="entry name" value="Membrane_protein_YitT"/>
    <property type="match status" value="1"/>
</dbReference>
<dbReference type="InterPro" id="IPR003740">
    <property type="entry name" value="YitT"/>
</dbReference>
<dbReference type="RefSeq" id="WP_026390169.1">
    <property type="nucleotide sequence ID" value="NZ_LR215048.1"/>
</dbReference>
<evidence type="ECO:0000259" key="7">
    <source>
        <dbReference type="Pfam" id="PF10035"/>
    </source>
</evidence>
<dbReference type="PANTHER" id="PTHR33545">
    <property type="entry name" value="UPF0750 MEMBRANE PROTEIN YITT-RELATED"/>
    <property type="match status" value="1"/>
</dbReference>
<reference evidence="8 9" key="1">
    <citation type="submission" date="2019-01" db="EMBL/GenBank/DDBJ databases">
        <authorList>
            <consortium name="Pathogen Informatics"/>
        </authorList>
    </citation>
    <scope>NUCLEOTIDE SEQUENCE [LARGE SCALE GENOMIC DNA]</scope>
    <source>
        <strain evidence="8 9">NCTC10138</strain>
    </source>
</reference>
<dbReference type="Pfam" id="PF10035">
    <property type="entry name" value="DUF2179"/>
    <property type="match status" value="1"/>
</dbReference>
<keyword evidence="9" id="KW-1185">Reference proteome</keyword>
<dbReference type="CDD" id="cd16380">
    <property type="entry name" value="YitT_C"/>
    <property type="match status" value="1"/>
</dbReference>
<dbReference type="InterPro" id="IPR015867">
    <property type="entry name" value="N-reg_PII/ATP_PRibTrfase_C"/>
</dbReference>
<feature type="transmembrane region" description="Helical" evidence="6">
    <location>
        <begin position="117"/>
        <end position="137"/>
    </location>
</feature>
<evidence type="ECO:0000256" key="3">
    <source>
        <dbReference type="ARBA" id="ARBA00022692"/>
    </source>
</evidence>